<dbReference type="Proteomes" id="UP000824192">
    <property type="component" value="Unassembled WGS sequence"/>
</dbReference>
<feature type="domain" description="HPr" evidence="1">
    <location>
        <begin position="1"/>
        <end position="77"/>
    </location>
</feature>
<dbReference type="AlphaFoldDB" id="A0A9D1RVD4"/>
<dbReference type="SUPFAM" id="SSF55594">
    <property type="entry name" value="HPr-like"/>
    <property type="match status" value="1"/>
</dbReference>
<organism evidence="2 3">
    <name type="scientific">Candidatus Flavonifractor merdipullorum</name>
    <dbReference type="NCBI Taxonomy" id="2838590"/>
    <lineage>
        <taxon>Bacteria</taxon>
        <taxon>Bacillati</taxon>
        <taxon>Bacillota</taxon>
        <taxon>Clostridia</taxon>
        <taxon>Eubacteriales</taxon>
        <taxon>Oscillospiraceae</taxon>
        <taxon>Flavonifractor</taxon>
    </lineage>
</organism>
<dbReference type="InterPro" id="IPR000032">
    <property type="entry name" value="HPr-like"/>
</dbReference>
<reference evidence="2" key="2">
    <citation type="submission" date="2021-04" db="EMBL/GenBank/DDBJ databases">
        <authorList>
            <person name="Gilroy R."/>
        </authorList>
    </citation>
    <scope>NUCLEOTIDE SEQUENCE</scope>
    <source>
        <strain evidence="2">ChiGjej6B6-1540</strain>
    </source>
</reference>
<sequence>MVSRKVFLDTVEQVKAFVDLITPYPYEIDLISGRFLVDAKSILGIFSLDISKPVRIDIHAEECDVLLEQLKPYLVEE</sequence>
<evidence type="ECO:0000313" key="2">
    <source>
        <dbReference type="EMBL" id="HIW93487.1"/>
    </source>
</evidence>
<comment type="caution">
    <text evidence="2">The sequence shown here is derived from an EMBL/GenBank/DDBJ whole genome shotgun (WGS) entry which is preliminary data.</text>
</comment>
<accession>A0A9D1RVD4</accession>
<evidence type="ECO:0000259" key="1">
    <source>
        <dbReference type="PROSITE" id="PS51350"/>
    </source>
</evidence>
<dbReference type="EMBL" id="DXGA01000064">
    <property type="protein sequence ID" value="HIW93487.1"/>
    <property type="molecule type" value="Genomic_DNA"/>
</dbReference>
<dbReference type="InterPro" id="IPR035895">
    <property type="entry name" value="HPr-like_sf"/>
</dbReference>
<proteinExistence type="predicted"/>
<dbReference type="PROSITE" id="PS51350">
    <property type="entry name" value="PTS_HPR_DOM"/>
    <property type="match status" value="1"/>
</dbReference>
<dbReference type="Gene3D" id="3.30.1340.10">
    <property type="entry name" value="HPr-like"/>
    <property type="match status" value="1"/>
</dbReference>
<dbReference type="Pfam" id="PF00381">
    <property type="entry name" value="PTS-HPr"/>
    <property type="match status" value="1"/>
</dbReference>
<evidence type="ECO:0000313" key="3">
    <source>
        <dbReference type="Proteomes" id="UP000824192"/>
    </source>
</evidence>
<protein>
    <submittedName>
        <fullName evidence="2">HPr family phosphocarrier protein</fullName>
    </submittedName>
</protein>
<reference evidence="2" key="1">
    <citation type="journal article" date="2021" name="PeerJ">
        <title>Extensive microbial diversity within the chicken gut microbiome revealed by metagenomics and culture.</title>
        <authorList>
            <person name="Gilroy R."/>
            <person name="Ravi A."/>
            <person name="Getino M."/>
            <person name="Pursley I."/>
            <person name="Horton D.L."/>
            <person name="Alikhan N.F."/>
            <person name="Baker D."/>
            <person name="Gharbi K."/>
            <person name="Hall N."/>
            <person name="Watson M."/>
            <person name="Adriaenssens E.M."/>
            <person name="Foster-Nyarko E."/>
            <person name="Jarju S."/>
            <person name="Secka A."/>
            <person name="Antonio M."/>
            <person name="Oren A."/>
            <person name="Chaudhuri R.R."/>
            <person name="La Ragione R."/>
            <person name="Hildebrand F."/>
            <person name="Pallen M.J."/>
        </authorList>
    </citation>
    <scope>NUCLEOTIDE SEQUENCE</scope>
    <source>
        <strain evidence="2">ChiGjej6B6-1540</strain>
    </source>
</reference>
<gene>
    <name evidence="2" type="ORF">H9868_02990</name>
</gene>
<name>A0A9D1RVD4_9FIRM</name>